<name>A0ABS2D784_9SPHN</name>
<protein>
    <submittedName>
        <fullName evidence="2">Uncharacterized protein</fullName>
    </submittedName>
</protein>
<dbReference type="Proteomes" id="UP000763641">
    <property type="component" value="Unassembled WGS sequence"/>
</dbReference>
<comment type="caution">
    <text evidence="2">The sequence shown here is derived from an EMBL/GenBank/DDBJ whole genome shotgun (WGS) entry which is preliminary data.</text>
</comment>
<keyword evidence="1" id="KW-0732">Signal</keyword>
<evidence type="ECO:0000313" key="3">
    <source>
        <dbReference type="Proteomes" id="UP000763641"/>
    </source>
</evidence>
<reference evidence="2 3" key="1">
    <citation type="submission" date="2020-12" db="EMBL/GenBank/DDBJ databases">
        <title>Sphingomonas sp.</title>
        <authorList>
            <person name="Kim M.K."/>
        </authorList>
    </citation>
    <scope>NUCLEOTIDE SEQUENCE [LARGE SCALE GENOMIC DNA]</scope>
    <source>
        <strain evidence="2 3">BT552</strain>
    </source>
</reference>
<gene>
    <name evidence="2" type="ORF">ILT43_05955</name>
</gene>
<feature type="signal peptide" evidence="1">
    <location>
        <begin position="1"/>
        <end position="20"/>
    </location>
</feature>
<feature type="chain" id="PRO_5045761939" evidence="1">
    <location>
        <begin position="21"/>
        <end position="154"/>
    </location>
</feature>
<organism evidence="2 3">
    <name type="scientific">Sphingomonas longa</name>
    <dbReference type="NCBI Taxonomy" id="2778730"/>
    <lineage>
        <taxon>Bacteria</taxon>
        <taxon>Pseudomonadati</taxon>
        <taxon>Pseudomonadota</taxon>
        <taxon>Alphaproteobacteria</taxon>
        <taxon>Sphingomonadales</taxon>
        <taxon>Sphingomonadaceae</taxon>
        <taxon>Sphingomonas</taxon>
    </lineage>
</organism>
<accession>A0ABS2D784</accession>
<keyword evidence="3" id="KW-1185">Reference proteome</keyword>
<proteinExistence type="predicted"/>
<dbReference type="RefSeq" id="WP_204196021.1">
    <property type="nucleotide sequence ID" value="NZ_JAFEMC010000001.1"/>
</dbReference>
<evidence type="ECO:0000256" key="1">
    <source>
        <dbReference type="SAM" id="SignalP"/>
    </source>
</evidence>
<evidence type="ECO:0000313" key="2">
    <source>
        <dbReference type="EMBL" id="MBM6575909.1"/>
    </source>
</evidence>
<sequence>MIALSLPLLLQAAPVPLPQAAPVPAPLTVPIPGTLPKQALPAKGCAVYLWSAEDRRLVAMAGADPATLRLVLDGKVVDIARAEQAGGAGFGFGDSTTYRRDDITATLAIQIATRSDLVDGAIVPTATLSLAKGGGDALVVPVGGLIGCAKSPTP</sequence>
<dbReference type="EMBL" id="JAFEMC010000001">
    <property type="protein sequence ID" value="MBM6575909.1"/>
    <property type="molecule type" value="Genomic_DNA"/>
</dbReference>